<feature type="region of interest" description="Disordered" evidence="1">
    <location>
        <begin position="318"/>
        <end position="346"/>
    </location>
</feature>
<feature type="signal peptide" evidence="2">
    <location>
        <begin position="1"/>
        <end position="21"/>
    </location>
</feature>
<keyword evidence="5" id="KW-1185">Reference proteome</keyword>
<dbReference type="EMBL" id="WWCU01000004">
    <property type="protein sequence ID" value="MYN06855.1"/>
    <property type="molecule type" value="Genomic_DNA"/>
</dbReference>
<dbReference type="RefSeq" id="WP_161071239.1">
    <property type="nucleotide sequence ID" value="NZ_WWCU01000004.1"/>
</dbReference>
<dbReference type="Gene3D" id="2.60.120.200">
    <property type="match status" value="1"/>
</dbReference>
<dbReference type="Pfam" id="PF07675">
    <property type="entry name" value="Cleaved_Adhesin"/>
    <property type="match status" value="1"/>
</dbReference>
<sequence length="346" mass="35914">MKIFYALMAAAALVAIPPAQAGVTVLSAGFDNVGTLSGWLFVNQSSPAGTPWFQGNGGIFPAQAGSGNAYAAANFLSAAQGSGTIDNWLITPLLSLPGAATLSFYTRSAGTPGFSDQLEIRYSTGGSSIGDFSHLLMTVGGASAYPADWQQYTLSADPGGSVRFAFRYTGAAANADYIGLDTLVVNAVPEPAEWLMLAAGLLLVRWRARRRAALPTRLFAAAALLLGAQAATSATAAGQDGMIMVRDEETGAMRPATPAEFAALRAQQLRGPIVPPQVQQRSDGTRQSRVSTRAVYSVAARGADGAISSICVQGAQAAEAALRKGDARPAAEQSKHQSGEHSHERR</sequence>
<organism evidence="4 5">
    <name type="scientific">Pseudoduganella aquatica</name>
    <dbReference type="NCBI Taxonomy" id="2660641"/>
    <lineage>
        <taxon>Bacteria</taxon>
        <taxon>Pseudomonadati</taxon>
        <taxon>Pseudomonadota</taxon>
        <taxon>Betaproteobacteria</taxon>
        <taxon>Burkholderiales</taxon>
        <taxon>Oxalobacteraceae</taxon>
        <taxon>Telluria group</taxon>
        <taxon>Pseudoduganella</taxon>
    </lineage>
</organism>
<feature type="domain" description="Cleaved adhesin" evidence="3">
    <location>
        <begin position="25"/>
        <end position="137"/>
    </location>
</feature>
<dbReference type="InterPro" id="IPR011628">
    <property type="entry name" value="Cleaved_adhesin"/>
</dbReference>
<dbReference type="Proteomes" id="UP000450676">
    <property type="component" value="Unassembled WGS sequence"/>
</dbReference>
<gene>
    <name evidence="4" type="ORF">GTP77_05840</name>
</gene>
<evidence type="ECO:0000313" key="4">
    <source>
        <dbReference type="EMBL" id="MYN06855.1"/>
    </source>
</evidence>
<proteinExistence type="predicted"/>
<accession>A0A7X4H912</accession>
<feature type="chain" id="PRO_5031417713" description="Cleaved adhesin domain-containing protein" evidence="2">
    <location>
        <begin position="22"/>
        <end position="346"/>
    </location>
</feature>
<dbReference type="AlphaFoldDB" id="A0A7X4H912"/>
<evidence type="ECO:0000313" key="5">
    <source>
        <dbReference type="Proteomes" id="UP000450676"/>
    </source>
</evidence>
<dbReference type="NCBIfam" id="NF047450">
    <property type="entry name" value="post-PEP-CTERM_1"/>
    <property type="match status" value="1"/>
</dbReference>
<reference evidence="4 5" key="1">
    <citation type="submission" date="2019-12" db="EMBL/GenBank/DDBJ databases">
        <title>Novel species isolated from a subtropical stream in China.</title>
        <authorList>
            <person name="Lu H."/>
        </authorList>
    </citation>
    <scope>NUCLEOTIDE SEQUENCE [LARGE SCALE GENOMIC DNA]</scope>
    <source>
        <strain evidence="4 5">FT127W</strain>
    </source>
</reference>
<feature type="region of interest" description="Disordered" evidence="1">
    <location>
        <begin position="272"/>
        <end position="291"/>
    </location>
</feature>
<feature type="compositionally biased region" description="Polar residues" evidence="1">
    <location>
        <begin position="277"/>
        <end position="291"/>
    </location>
</feature>
<protein>
    <recommendedName>
        <fullName evidence="3">Cleaved adhesin domain-containing protein</fullName>
    </recommendedName>
</protein>
<evidence type="ECO:0000259" key="3">
    <source>
        <dbReference type="Pfam" id="PF07675"/>
    </source>
</evidence>
<name>A0A7X4H912_9BURK</name>
<evidence type="ECO:0000256" key="2">
    <source>
        <dbReference type="SAM" id="SignalP"/>
    </source>
</evidence>
<keyword evidence="2" id="KW-0732">Signal</keyword>
<feature type="compositionally biased region" description="Basic and acidic residues" evidence="1">
    <location>
        <begin position="321"/>
        <end position="346"/>
    </location>
</feature>
<dbReference type="NCBIfam" id="NF038128">
    <property type="entry name" value="choice_anch_J"/>
    <property type="match status" value="1"/>
</dbReference>
<evidence type="ECO:0000256" key="1">
    <source>
        <dbReference type="SAM" id="MobiDB-lite"/>
    </source>
</evidence>
<comment type="caution">
    <text evidence="4">The sequence shown here is derived from an EMBL/GenBank/DDBJ whole genome shotgun (WGS) entry which is preliminary data.</text>
</comment>